<evidence type="ECO:0000313" key="5">
    <source>
        <dbReference type="EMBL" id="TDE11351.1"/>
    </source>
</evidence>
<comment type="caution">
    <text evidence="5">The sequence shown here is derived from an EMBL/GenBank/DDBJ whole genome shotgun (WGS) entry which is preliminary data.</text>
</comment>
<dbReference type="GO" id="GO:0008237">
    <property type="term" value="F:metallopeptidase activity"/>
    <property type="evidence" value="ECO:0007669"/>
    <property type="project" value="InterPro"/>
</dbReference>
<dbReference type="InterPro" id="IPR024079">
    <property type="entry name" value="MetalloPept_cat_dom_sf"/>
</dbReference>
<dbReference type="EMBL" id="SMFL01000012">
    <property type="protein sequence ID" value="TDE11351.1"/>
    <property type="molecule type" value="Genomic_DNA"/>
</dbReference>
<keyword evidence="6" id="KW-1185">Reference proteome</keyword>
<protein>
    <submittedName>
        <fullName evidence="5">DUF5117 domain-containing protein</fullName>
    </submittedName>
</protein>
<dbReference type="CDD" id="cd04276">
    <property type="entry name" value="ZnMc_MMP_like_2"/>
    <property type="match status" value="1"/>
</dbReference>
<evidence type="ECO:0000259" key="2">
    <source>
        <dbReference type="Pfam" id="PF16313"/>
    </source>
</evidence>
<dbReference type="RefSeq" id="WP_131961198.1">
    <property type="nucleotide sequence ID" value="NZ_SMFL01000012.1"/>
</dbReference>
<organism evidence="5 6">
    <name type="scientific">Dyadobacter psychrotolerans</name>
    <dbReference type="NCBI Taxonomy" id="2541721"/>
    <lineage>
        <taxon>Bacteria</taxon>
        <taxon>Pseudomonadati</taxon>
        <taxon>Bacteroidota</taxon>
        <taxon>Cytophagia</taxon>
        <taxon>Cytophagales</taxon>
        <taxon>Spirosomataceae</taxon>
        <taxon>Dyadobacter</taxon>
    </lineage>
</organism>
<dbReference type="Pfam" id="PF17162">
    <property type="entry name" value="DUF5118"/>
    <property type="match status" value="1"/>
</dbReference>
<evidence type="ECO:0000259" key="4">
    <source>
        <dbReference type="Pfam" id="PF17162"/>
    </source>
</evidence>
<feature type="domain" description="EcxA zinc-binding" evidence="2">
    <location>
        <begin position="426"/>
        <end position="730"/>
    </location>
</feature>
<dbReference type="PANTHER" id="PTHR38478">
    <property type="entry name" value="PEPTIDASE M1A AND M12B"/>
    <property type="match status" value="1"/>
</dbReference>
<dbReference type="AlphaFoldDB" id="A0A4R5DHF1"/>
<dbReference type="SUPFAM" id="SSF55486">
    <property type="entry name" value="Metalloproteases ('zincins'), catalytic domain"/>
    <property type="match status" value="1"/>
</dbReference>
<sequence length="844" mass="92828">MKITFKMLAVLLAAGNIGYAQSTGGVPPSKAQSPAASTIASVTQGLKKYDGFFNFYYDEKTGKVFLEVDKIDQEFLYFSSLSEGVGNGGPERGQASSAIAKFIKVGPKILLVEPSNSYRAITTNKDEIKAVENAFAKSVIWGFVPIAIEGNKMLIDFTPFIIRDSQNVAARLAVRRVSGPVSVQPSGGGGTYRLDETRSVVFMENTKNFPRNSEFEAMLTFTGGASGGGGRGGSLAPDPSAVTINMHQSFAELPDDKYKTRKFDPRSAFGMFSYMDFSAPMTEPSVKRFIRRHRLEKKDPSSAMSEPVKPITYYIDRGAPGPVKKALIEGGAFWNEAFETAGFKDAFIVKEMPEGIDPMDIRYNIVNWINRSGSPRGFSSGASFIDPRTGEIMKGVITLGSDRHRQDYLIAEGLLQPYEDGKAVPKAMEELALARIRQLSAHEIGHTLGFNHNFAASPKDRASVMDYPFPKFSLKADGTVDISDAYAKGIGAWDKRAVMWGYTEFPKGINEEEGLEKIMQETLKQGFIYIPDIGGNTHPTSHQWDDGSNPIDQMTNILTVRRKVLNNFSEKAIQKGEPMSMLEEVLVPIYLLHRYQVEAVAKSVGGLYFTHAIKNDGQVITRMVEPKEQWRALESLLSTITPDALALPEALIQKIPPRPSGYPAGLETFTSRTGPTFDPVAAAETAVATTLSYLLDSQRAARLIEYNARDNKQPGLMPVIDKLFEKTWKAPALTGYKGELQTLANNVSLKYLLTLAADTKASESVRGEALLKVDEWGKWMKSKMLTAAPKQKANMLFGLKQIEEFNSNPDKFQPASPLDMPPGAPIMGHMNFMGCSESYVEPGN</sequence>
<feature type="chain" id="PRO_5020460460" evidence="1">
    <location>
        <begin position="23"/>
        <end position="844"/>
    </location>
</feature>
<gene>
    <name evidence="5" type="ORF">E0F88_25920</name>
</gene>
<feature type="domain" description="DUF5118" evidence="4">
    <location>
        <begin position="40"/>
        <end position="83"/>
    </location>
</feature>
<dbReference type="InterPro" id="IPR032534">
    <property type="entry name" value="EcxA_zinc-bd"/>
</dbReference>
<evidence type="ECO:0000256" key="1">
    <source>
        <dbReference type="SAM" id="SignalP"/>
    </source>
</evidence>
<dbReference type="InterPro" id="IPR033428">
    <property type="entry name" value="DUF5118"/>
</dbReference>
<dbReference type="Pfam" id="PF16313">
    <property type="entry name" value="DUF4953"/>
    <property type="match status" value="1"/>
</dbReference>
<name>A0A4R5DHF1_9BACT</name>
<dbReference type="Pfam" id="PF17148">
    <property type="entry name" value="DUF5117"/>
    <property type="match status" value="1"/>
</dbReference>
<dbReference type="InterPro" id="IPR034032">
    <property type="entry name" value="Zn_MMP-like_bac"/>
</dbReference>
<proteinExistence type="predicted"/>
<feature type="signal peptide" evidence="1">
    <location>
        <begin position="1"/>
        <end position="22"/>
    </location>
</feature>
<dbReference type="OrthoDB" id="9776599at2"/>
<dbReference type="InterPro" id="IPR033413">
    <property type="entry name" value="DUF5117"/>
</dbReference>
<dbReference type="Proteomes" id="UP000294850">
    <property type="component" value="Unassembled WGS sequence"/>
</dbReference>
<feature type="domain" description="DUF5117" evidence="3">
    <location>
        <begin position="96"/>
        <end position="298"/>
    </location>
</feature>
<keyword evidence="1" id="KW-0732">Signal</keyword>
<accession>A0A4R5DHF1</accession>
<dbReference type="PANTHER" id="PTHR38478:SF1">
    <property type="entry name" value="ZINC DEPENDENT METALLOPROTEASE DOMAIN LIPOPROTEIN"/>
    <property type="match status" value="1"/>
</dbReference>
<evidence type="ECO:0000259" key="3">
    <source>
        <dbReference type="Pfam" id="PF17148"/>
    </source>
</evidence>
<reference evidence="5 6" key="1">
    <citation type="submission" date="2019-03" db="EMBL/GenBank/DDBJ databases">
        <title>Dyadobacter AR-3-6 sp. nov., isolated from arctic soil.</title>
        <authorList>
            <person name="Chaudhary D.K."/>
        </authorList>
    </citation>
    <scope>NUCLEOTIDE SEQUENCE [LARGE SCALE GENOMIC DNA]</scope>
    <source>
        <strain evidence="5 6">AR-3-6</strain>
    </source>
</reference>
<dbReference type="Gene3D" id="3.40.390.10">
    <property type="entry name" value="Collagenase (Catalytic Domain)"/>
    <property type="match status" value="1"/>
</dbReference>
<evidence type="ECO:0000313" key="6">
    <source>
        <dbReference type="Proteomes" id="UP000294850"/>
    </source>
</evidence>